<keyword evidence="2" id="KW-0812">Transmembrane</keyword>
<reference evidence="3" key="1">
    <citation type="submission" date="2020-04" db="EMBL/GenBank/DDBJ databases">
        <authorList>
            <person name="Zhang T."/>
        </authorList>
    </citation>
    <scope>NUCLEOTIDE SEQUENCE</scope>
    <source>
        <strain evidence="3">HKST-UBA14</strain>
    </source>
</reference>
<comment type="caution">
    <text evidence="3">The sequence shown here is derived from an EMBL/GenBank/DDBJ whole genome shotgun (WGS) entry which is preliminary data.</text>
</comment>
<accession>A0A955L604</accession>
<protein>
    <submittedName>
        <fullName evidence="3">Sortase</fullName>
    </submittedName>
</protein>
<dbReference type="InterPro" id="IPR005754">
    <property type="entry name" value="Sortase"/>
</dbReference>
<dbReference type="SUPFAM" id="SSF63817">
    <property type="entry name" value="Sortase"/>
    <property type="match status" value="1"/>
</dbReference>
<gene>
    <name evidence="3" type="ORF">KC909_03175</name>
</gene>
<evidence type="ECO:0000313" key="4">
    <source>
        <dbReference type="Proteomes" id="UP000783287"/>
    </source>
</evidence>
<sequence>MTNPKIKIKIEKPSIDKDNSTRSKKYIKLINKAVYPTLLVVGIFLIVWPFVGDILFPLQQALDTSDGYEFKTELLTPELNQDKPEIPTENTLVIPQIGISSKIFDGVDESTLDLGVWRRPNTSTPDQGGNTVLTAHRFLYRSGPNTFYHLGKIDIGDNFIVYWEGKEYDYEVIDKFQVHETQIEVEDPSDEPIITLYTCTGLDAKDRLVVKGKLINSTDTAQTNE</sequence>
<evidence type="ECO:0000256" key="1">
    <source>
        <dbReference type="ARBA" id="ARBA00022801"/>
    </source>
</evidence>
<evidence type="ECO:0000313" key="3">
    <source>
        <dbReference type="EMBL" id="MCA9383341.1"/>
    </source>
</evidence>
<dbReference type="InterPro" id="IPR023365">
    <property type="entry name" value="Sortase_dom-sf"/>
</dbReference>
<dbReference type="Pfam" id="PF04203">
    <property type="entry name" value="Sortase"/>
    <property type="match status" value="1"/>
</dbReference>
<keyword evidence="2" id="KW-0472">Membrane</keyword>
<evidence type="ECO:0000256" key="2">
    <source>
        <dbReference type="SAM" id="Phobius"/>
    </source>
</evidence>
<dbReference type="Gene3D" id="2.40.260.10">
    <property type="entry name" value="Sortase"/>
    <property type="match status" value="1"/>
</dbReference>
<dbReference type="Proteomes" id="UP000783287">
    <property type="component" value="Unassembled WGS sequence"/>
</dbReference>
<dbReference type="NCBIfam" id="TIGR01076">
    <property type="entry name" value="sortase_fam"/>
    <property type="match status" value="1"/>
</dbReference>
<organism evidence="3 4">
    <name type="scientific">Candidatus Dojkabacteria bacterium</name>
    <dbReference type="NCBI Taxonomy" id="2099670"/>
    <lineage>
        <taxon>Bacteria</taxon>
        <taxon>Candidatus Dojkabacteria</taxon>
    </lineage>
</organism>
<keyword evidence="2" id="KW-1133">Transmembrane helix</keyword>
<feature type="transmembrane region" description="Helical" evidence="2">
    <location>
        <begin position="33"/>
        <end position="51"/>
    </location>
</feature>
<keyword evidence="1" id="KW-0378">Hydrolase</keyword>
<dbReference type="EMBL" id="JAGQLK010000057">
    <property type="protein sequence ID" value="MCA9383341.1"/>
    <property type="molecule type" value="Genomic_DNA"/>
</dbReference>
<dbReference type="AlphaFoldDB" id="A0A955L604"/>
<proteinExistence type="predicted"/>
<dbReference type="GO" id="GO:0016787">
    <property type="term" value="F:hydrolase activity"/>
    <property type="evidence" value="ECO:0007669"/>
    <property type="project" value="UniProtKB-KW"/>
</dbReference>
<name>A0A955L604_9BACT</name>
<reference evidence="3" key="2">
    <citation type="journal article" date="2021" name="Microbiome">
        <title>Successional dynamics and alternative stable states in a saline activated sludge microbial community over 9 years.</title>
        <authorList>
            <person name="Wang Y."/>
            <person name="Ye J."/>
            <person name="Ju F."/>
            <person name="Liu L."/>
            <person name="Boyd J.A."/>
            <person name="Deng Y."/>
            <person name="Parks D.H."/>
            <person name="Jiang X."/>
            <person name="Yin X."/>
            <person name="Woodcroft B.J."/>
            <person name="Tyson G.W."/>
            <person name="Hugenholtz P."/>
            <person name="Polz M.F."/>
            <person name="Zhang T."/>
        </authorList>
    </citation>
    <scope>NUCLEOTIDE SEQUENCE</scope>
    <source>
        <strain evidence="3">HKST-UBA14</strain>
    </source>
</reference>